<dbReference type="SMART" id="SM00448">
    <property type="entry name" value="REC"/>
    <property type="match status" value="1"/>
</dbReference>
<sequence length="2595" mass="283309">MLRTQHLALSTDRDTAMQPEQQQRIMGYFIEEAKDHLNTIEQGLMNLQSTIEDPEMVNEVFRAAHSVKGGAAMLGLNSIQKASHRLEDSFKILKECPVKIDQKLESLFLRVSDTLKELIEQLSGPFGLTEDIANSIMSGVEPVFEELNQHMALLVGGAGGMALEAANGTKAEAPMVMSAQYAGSSVRDGQAQKSVFTSDVLSQLREMLQLFKQPDSARCREKLQEICGSLELLGEQFELPKWSQLIRTAGSAIANPENSYRTLASVVIKEIKQAQELVLAGRETSIEPSSQLKALIPLTAVVATGETHEAENYLQGAIATFEPAHQTSDRTVLAVEAGNLHNHHAIAIDGDRYADTPIQEEIVASVSSGATSWQEQALSPDVDNMFFEPANNKGRSKESATHRADPSGPEVGMAELNSLADLFEGESPELDETWQEEEVLSDVGHDLVNERHGESDFDEEGDSFDDFSDLLGDSLSGVAKPSPTATAGDELTNLFGEDFVDEATVDEQPSLQSVDDGFADMLFEGDSSLDTTSEDLSSLWDDNFIDEEESDSQEIATTATGATELSDEDLVVILAADNVEMAVAATTLEESFGEDGNAVGTDTDENESIFDAAPGSLESFDFELTAEISDDEVLEDWDTQPAMSTTEAADDWTADWSSEDLQILDGVSETEPSLTSSPEDWSDSMFADELNADAALSDNLDGGMMADDESWTTDAGWEEEPDFSSLNLFETPVATPESQNALQELVLDENGDLWLEENRSTAEELEAFGLDGVGEAMPDEDAIASTETNSVNDVNLDFNWPFTSNTEDTNPADTENRSAADLAWDTIDNPVLSESTSADEDPNSQEFNQTQLEDPLSALDNLEIPSEWAAGDPFALSETSETAATTDALELLDLDSPHPSPFNMDWDSAAESATPEENVNEYLDEPLNLDFTELQEETPHTALDNFFSEEPEATETSDWDSSLDLTGFNLSEANTDVDAFDTNQQGNFTDLLDTSISESGTLSSSDNLFNTGDTSLESSVFDDAENSLVVFDTEQSLSTDALDWNEQNLLSSETDPDWEIPSATVPPIEAENIESMFGEDLSATTEALELSDEDLFASDDMNADWDMSSMPTAEAEMDDMFGEDLSATPAEMDNMFGEDLSAIPAENMDDMFGEDLSGTTEALELSESGLFASDDMNAEWHMSSMPAAEAEMDDMFGEDLSATPAEMDNMFGEDLSGTTEALELSESGLFASDDMNPEWDMSSMAPVEAEMDNIFGEDLSATPTEMDNMFGEDLSATPTEMDNMFGEDLSATTQALELENLDNMFGEDLSATPAAEAEMDDMFGESLSATTQALELENLDDMFGEDLSATPAEMDNMFGEDLSGTTESLELSESGLFASDDMDMNAEWDMSSMPAAAEMDDMFGEDLSATPAEMDNMFGEDLSGTTQALELENLDNMFGEDLSATPAEMDDMFGEDLSGTTEALELSESGLFASDDMDMNAEWDMSSMPAAAEMDNMFGEDLSATPAEMDNMFGEDLSATTEALELSESGLFASDDMNAEWDMSSMPAAAEMDNMFGEDLSATPAEMDDMFGEDLSGTTEGLELSESGLFASDDMNAEWDMSSMPAAAEMDDMFGEDLSATPAENLGDMFDEDLSTTTQSLELENLDDMFGEDLSGTTEDLFASDDMNAEWDISPAAMSPTENLEDMFGEDVSATNEALDLDADNLLSSELDADWDMLSAAVPEDADLRQTDLLGVEPAEIGDMLDFEEDLFTAQMPSQDLAIATNQLNQIEALWGLTAEEEHEGETSETTQGLSTADFNALSFEEDKVSTAQFLGADEFDELEALLGEDAIGDQITPDLVLNNEFDELDTLLGEQETASADMLDEFADLEALLGDEPQAITPKAKQVSKSAAPASNTIDDEFGDLEILLGQAEETMGVPRSAKTSSSPVRPVNRTRQIKVFEQTMRVPVKHLDNLSNLVGELVVNRNTLEQDQERLRQFLDNLLHQVQQLSDVGARMQDRYERSLLESSLLASRQGNRFNPRGDRDSQSQDNTPANSRFGLGELELDLFTPFHTLSQEIIELIVRVRESAADIEFLVDETDQVARMLRQITSQLQEGLTRSRMVPFANTADRLPRAVRDISIRCGKQAELHIEGRETLLDKVILEHLSDPMTHLINNAITHGIETPEVRKAAGKPPVGRITIRAFHQGNQTVISVSDDGAGVDAERVKSKAIEKGLITPDQATTMTRLDVYDLLFHPGFTTKDKEDEFAGRGIGMNVVRENLTEIRGVINTDSTLGKGTTFTVRLPLTLSICKALCCLIDRTRIAFPMDGVEDMLDVPQERIQTNAEGQTCIYWRDSLMPFQPLSELLTYNRHLSRGNVYGGKRDDDMISVVVLRSSGNYIAVQVDQVLGEQEIVIKQLEGPVPKPLGVAGATVLGDGRIMPIADVLELIDLATGRIGKDRGVSLWDKSGVPAPVEVPEVKTDPMVLIVDDSITVRELLSMTFNKAGYRVEQARDGQEAWDKLRSGLPCEIVFCDIEMPRMDGLELLSRIQKDPTLSHLPVAMLTSRGASKHQQMAAQFGAKGYFTKPYLEEVLLDAAQRMIKGEVLLSINSNA</sequence>
<dbReference type="Pfam" id="PF01627">
    <property type="entry name" value="Hpt"/>
    <property type="match status" value="1"/>
</dbReference>
<evidence type="ECO:0000259" key="13">
    <source>
        <dbReference type="PROSITE" id="PS50894"/>
    </source>
</evidence>
<dbReference type="InterPro" id="IPR004105">
    <property type="entry name" value="CheA-like_dim"/>
</dbReference>
<comment type="catalytic activity">
    <reaction evidence="1">
        <text>ATP + protein L-histidine = ADP + protein N-phospho-L-histidine.</text>
        <dbReference type="EC" id="2.7.13.3"/>
    </reaction>
</comment>
<dbReference type="InterPro" id="IPR008207">
    <property type="entry name" value="Sig_transdc_His_kin_Hpt_dom"/>
</dbReference>
<dbReference type="SUPFAM" id="SSF50341">
    <property type="entry name" value="CheW-like"/>
    <property type="match status" value="1"/>
</dbReference>
<dbReference type="PANTHER" id="PTHR43395">
    <property type="entry name" value="SENSOR HISTIDINE KINASE CHEA"/>
    <property type="match status" value="1"/>
</dbReference>
<dbReference type="PROSITE" id="PS50109">
    <property type="entry name" value="HIS_KIN"/>
    <property type="match status" value="1"/>
</dbReference>
<dbReference type="InterPro" id="IPR011006">
    <property type="entry name" value="CheY-like_superfamily"/>
</dbReference>
<keyword evidence="4" id="KW-0808">Transferase</keyword>
<evidence type="ECO:0000259" key="12">
    <source>
        <dbReference type="PROSITE" id="PS50851"/>
    </source>
</evidence>
<dbReference type="InterPro" id="IPR036097">
    <property type="entry name" value="HisK_dim/P_sf"/>
</dbReference>
<dbReference type="InterPro" id="IPR001789">
    <property type="entry name" value="Sig_transdc_resp-reg_receiver"/>
</dbReference>
<dbReference type="Gene3D" id="3.30.565.10">
    <property type="entry name" value="Histidine kinase-like ATPase, C-terminal domain"/>
    <property type="match status" value="1"/>
</dbReference>
<feature type="modified residue" description="4-aspartylphosphate" evidence="8">
    <location>
        <position position="2516"/>
    </location>
</feature>
<organism evidence="14 15">
    <name type="scientific">Funiculus sociatus GB2-A5</name>
    <dbReference type="NCBI Taxonomy" id="2933946"/>
    <lineage>
        <taxon>Bacteria</taxon>
        <taxon>Bacillati</taxon>
        <taxon>Cyanobacteriota</taxon>
        <taxon>Cyanophyceae</taxon>
        <taxon>Coleofasciculales</taxon>
        <taxon>Coleofasciculaceae</taxon>
        <taxon>Funiculus</taxon>
    </lineage>
</organism>
<dbReference type="PRINTS" id="PR00344">
    <property type="entry name" value="BCTRLSENSOR"/>
</dbReference>
<dbReference type="PANTHER" id="PTHR43395:SF1">
    <property type="entry name" value="CHEMOTAXIS PROTEIN CHEA"/>
    <property type="match status" value="1"/>
</dbReference>
<name>A0ABV0JJH7_9CYAN</name>
<feature type="compositionally biased region" description="Basic and acidic residues" evidence="9">
    <location>
        <begin position="395"/>
        <end position="405"/>
    </location>
</feature>
<feature type="domain" description="Histidine kinase" evidence="10">
    <location>
        <begin position="2044"/>
        <end position="2290"/>
    </location>
</feature>
<dbReference type="CDD" id="cd16916">
    <property type="entry name" value="HATPase_CheA-like"/>
    <property type="match status" value="1"/>
</dbReference>
<feature type="modified residue" description="Phosphohistidine" evidence="7">
    <location>
        <position position="65"/>
    </location>
</feature>
<evidence type="ECO:0000256" key="6">
    <source>
        <dbReference type="ARBA" id="ARBA00023012"/>
    </source>
</evidence>
<feature type="domain" description="HPt" evidence="13">
    <location>
        <begin position="18"/>
        <end position="122"/>
    </location>
</feature>
<evidence type="ECO:0000259" key="11">
    <source>
        <dbReference type="PROSITE" id="PS50110"/>
    </source>
</evidence>
<evidence type="ECO:0000256" key="8">
    <source>
        <dbReference type="PROSITE-ProRule" id="PRU00169"/>
    </source>
</evidence>
<evidence type="ECO:0000256" key="1">
    <source>
        <dbReference type="ARBA" id="ARBA00000085"/>
    </source>
</evidence>
<feature type="region of interest" description="Disordered" evidence="9">
    <location>
        <begin position="2013"/>
        <end position="2038"/>
    </location>
</feature>
<dbReference type="SMART" id="SM01231">
    <property type="entry name" value="H-kinase_dim"/>
    <property type="match status" value="1"/>
</dbReference>
<keyword evidence="3 8" id="KW-0597">Phosphoprotein</keyword>
<evidence type="ECO:0000256" key="5">
    <source>
        <dbReference type="ARBA" id="ARBA00022777"/>
    </source>
</evidence>
<keyword evidence="5" id="KW-0418">Kinase</keyword>
<dbReference type="InterPro" id="IPR005467">
    <property type="entry name" value="His_kinase_dom"/>
</dbReference>
<dbReference type="Pfam" id="PF02518">
    <property type="entry name" value="HATPase_c"/>
    <property type="match status" value="1"/>
</dbReference>
<dbReference type="SUPFAM" id="SSF47226">
    <property type="entry name" value="Histidine-containing phosphotransfer domain, HPT domain"/>
    <property type="match status" value="1"/>
</dbReference>
<dbReference type="Gene3D" id="3.40.50.2300">
    <property type="match status" value="1"/>
</dbReference>
<protein>
    <recommendedName>
        <fullName evidence="2">histidine kinase</fullName>
        <ecNumber evidence="2">2.7.13.3</ecNumber>
    </recommendedName>
</protein>
<dbReference type="Pfam" id="PF00072">
    <property type="entry name" value="Response_reg"/>
    <property type="match status" value="1"/>
</dbReference>
<dbReference type="EMBL" id="JAMPKK010000003">
    <property type="protein sequence ID" value="MEP0863420.1"/>
    <property type="molecule type" value="Genomic_DNA"/>
</dbReference>
<dbReference type="InterPro" id="IPR003594">
    <property type="entry name" value="HATPase_dom"/>
</dbReference>
<dbReference type="Gene3D" id="1.10.287.560">
    <property type="entry name" value="Histidine kinase CheA-like, homodimeric domain"/>
    <property type="match status" value="1"/>
</dbReference>
<dbReference type="CDD" id="cd00731">
    <property type="entry name" value="CheA_reg"/>
    <property type="match status" value="1"/>
</dbReference>
<dbReference type="SMART" id="SM00387">
    <property type="entry name" value="HATPase_c"/>
    <property type="match status" value="1"/>
</dbReference>
<gene>
    <name evidence="14" type="ORF">NDI37_02935</name>
</gene>
<feature type="domain" description="CheW-like" evidence="12">
    <location>
        <begin position="2292"/>
        <end position="2436"/>
    </location>
</feature>
<evidence type="ECO:0000256" key="3">
    <source>
        <dbReference type="ARBA" id="ARBA00022553"/>
    </source>
</evidence>
<dbReference type="SUPFAM" id="SSF47384">
    <property type="entry name" value="Homodimeric domain of signal transducing histidine kinase"/>
    <property type="match status" value="1"/>
</dbReference>
<dbReference type="PROSITE" id="PS50110">
    <property type="entry name" value="RESPONSE_REGULATORY"/>
    <property type="match status" value="1"/>
</dbReference>
<accession>A0ABV0JJH7</accession>
<evidence type="ECO:0000256" key="9">
    <source>
        <dbReference type="SAM" id="MobiDB-lite"/>
    </source>
</evidence>
<dbReference type="InterPro" id="IPR036061">
    <property type="entry name" value="CheW-like_dom_sf"/>
</dbReference>
<feature type="region of interest" description="Disordered" evidence="9">
    <location>
        <begin position="893"/>
        <end position="916"/>
    </location>
</feature>
<dbReference type="InterPro" id="IPR051315">
    <property type="entry name" value="Bact_Chemotaxis_CheA"/>
</dbReference>
<dbReference type="SMART" id="SM00260">
    <property type="entry name" value="CheW"/>
    <property type="match status" value="1"/>
</dbReference>
<dbReference type="EC" id="2.7.13.3" evidence="2"/>
<dbReference type="SUPFAM" id="SSF55874">
    <property type="entry name" value="ATPase domain of HSP90 chaperone/DNA topoisomerase II/histidine kinase"/>
    <property type="match status" value="1"/>
</dbReference>
<dbReference type="Proteomes" id="UP001442494">
    <property type="component" value="Unassembled WGS sequence"/>
</dbReference>
<dbReference type="PROSITE" id="PS50894">
    <property type="entry name" value="HPT"/>
    <property type="match status" value="1"/>
</dbReference>
<keyword evidence="15" id="KW-1185">Reference proteome</keyword>
<evidence type="ECO:0000256" key="4">
    <source>
        <dbReference type="ARBA" id="ARBA00022679"/>
    </source>
</evidence>
<dbReference type="InterPro" id="IPR036890">
    <property type="entry name" value="HATPase_C_sf"/>
</dbReference>
<dbReference type="CDD" id="cd00088">
    <property type="entry name" value="HPT"/>
    <property type="match status" value="1"/>
</dbReference>
<evidence type="ECO:0000259" key="10">
    <source>
        <dbReference type="PROSITE" id="PS50109"/>
    </source>
</evidence>
<evidence type="ECO:0000313" key="15">
    <source>
        <dbReference type="Proteomes" id="UP001442494"/>
    </source>
</evidence>
<dbReference type="InterPro" id="IPR036641">
    <property type="entry name" value="HPT_dom_sf"/>
</dbReference>
<dbReference type="Pfam" id="PF01584">
    <property type="entry name" value="CheW"/>
    <property type="match status" value="1"/>
</dbReference>
<dbReference type="InterPro" id="IPR004358">
    <property type="entry name" value="Sig_transdc_His_kin-like_C"/>
</dbReference>
<evidence type="ECO:0000313" key="14">
    <source>
        <dbReference type="EMBL" id="MEP0863420.1"/>
    </source>
</evidence>
<dbReference type="SUPFAM" id="SSF52172">
    <property type="entry name" value="CheY-like"/>
    <property type="match status" value="1"/>
</dbReference>
<dbReference type="InterPro" id="IPR002545">
    <property type="entry name" value="CheW-lke_dom"/>
</dbReference>
<dbReference type="InterPro" id="IPR037006">
    <property type="entry name" value="CheA-like_homodim_sf"/>
</dbReference>
<dbReference type="Pfam" id="PF02895">
    <property type="entry name" value="H-kinase_dim"/>
    <property type="match status" value="1"/>
</dbReference>
<evidence type="ECO:0000256" key="7">
    <source>
        <dbReference type="PROSITE-ProRule" id="PRU00110"/>
    </source>
</evidence>
<comment type="caution">
    <text evidence="14">The sequence shown here is derived from an EMBL/GenBank/DDBJ whole genome shotgun (WGS) entry which is preliminary data.</text>
</comment>
<keyword evidence="6" id="KW-0902">Two-component regulatory system</keyword>
<feature type="region of interest" description="Disordered" evidence="9">
    <location>
        <begin position="390"/>
        <end position="412"/>
    </location>
</feature>
<reference evidence="14 15" key="1">
    <citation type="submission" date="2022-04" db="EMBL/GenBank/DDBJ databases">
        <title>Positive selection, recombination, and allopatry shape intraspecific diversity of widespread and dominant cyanobacteria.</title>
        <authorList>
            <person name="Wei J."/>
            <person name="Shu W."/>
            <person name="Hu C."/>
        </authorList>
    </citation>
    <scope>NUCLEOTIDE SEQUENCE [LARGE SCALE GENOMIC DNA]</scope>
    <source>
        <strain evidence="14 15">GB2-A5</strain>
    </source>
</reference>
<dbReference type="PROSITE" id="PS50851">
    <property type="entry name" value="CHEW"/>
    <property type="match status" value="1"/>
</dbReference>
<feature type="domain" description="Response regulatory" evidence="11">
    <location>
        <begin position="2466"/>
        <end position="2583"/>
    </location>
</feature>
<dbReference type="SMART" id="SM00073">
    <property type="entry name" value="HPT"/>
    <property type="match status" value="1"/>
</dbReference>
<proteinExistence type="predicted"/>
<dbReference type="Gene3D" id="2.30.30.40">
    <property type="entry name" value="SH3 Domains"/>
    <property type="match status" value="1"/>
</dbReference>
<evidence type="ECO:0000256" key="2">
    <source>
        <dbReference type="ARBA" id="ARBA00012438"/>
    </source>
</evidence>
<dbReference type="Gene3D" id="1.20.120.160">
    <property type="entry name" value="HPT domain"/>
    <property type="match status" value="1"/>
</dbReference>